<sequence length="482" mass="55363">MTISIQPIKVNVLVRIDNTDKTYELPAVYVPGEGYLGSFLCYIVKHRTKSKSWKDKAIQAMILLIEYTYANEGCFDTKQQMFEEFTNSLHAGTINKDGDDKTGLRWRPLSVENANALKGHITKFSDHLFKETGGESALLNPIRTATGAEKMVNLAAYHHKKNAVFLSHLFDKNKNNDIDTSRNVRNRKEFRTPQVDQSVNFSEEHIDALLWDGFIQPGSTYLSPVHERYKLAPLLITMLIHYGGIRPCEAFHLYAEDIHLDPSERVVIRVYHPIQGRAPEYYRDQPGNKGATRIEYLNKKYGLDDRFSDSRKAYHAGWKEPALADSKAKFFYVYFAPTEKGILFYQLFKQYMIHQRKVRKLGGQDTKHAPEAHPFLFTNRNGDPLSMRSFEDFHKEAVKAIGLEAFRANGTSQYCHRHAFKKRLEGMSVPEVLRMDLMHHKSIYSQNEYGKASNQEIYDKLSNANALSSHETALLSNLKNAQ</sequence>
<dbReference type="NCBIfam" id="NF040693">
    <property type="entry name" value="recomb_GmtY"/>
    <property type="match status" value="1"/>
</dbReference>
<evidence type="ECO:0000313" key="4">
    <source>
        <dbReference type="Proteomes" id="UP000000547"/>
    </source>
</evidence>
<dbReference type="GO" id="GO:0006310">
    <property type="term" value="P:DNA recombination"/>
    <property type="evidence" value="ECO:0007669"/>
    <property type="project" value="UniProtKB-KW"/>
</dbReference>
<dbReference type="HOGENOM" id="CLU_042658_0_0_6"/>
<dbReference type="PROSITE" id="PS51898">
    <property type="entry name" value="TYR_RECOMBINASE"/>
    <property type="match status" value="1"/>
</dbReference>
<dbReference type="GO" id="GO:0003677">
    <property type="term" value="F:DNA binding"/>
    <property type="evidence" value="ECO:0007669"/>
    <property type="project" value="InterPro"/>
</dbReference>
<dbReference type="InterPro" id="IPR011010">
    <property type="entry name" value="DNA_brk_join_enz"/>
</dbReference>
<dbReference type="SUPFAM" id="SSF56349">
    <property type="entry name" value="DNA breaking-rejoining enzymes"/>
    <property type="match status" value="1"/>
</dbReference>
<dbReference type="InterPro" id="IPR013762">
    <property type="entry name" value="Integrase-like_cat_sf"/>
</dbReference>
<proteinExistence type="predicted"/>
<dbReference type="Gene3D" id="1.10.443.10">
    <property type="entry name" value="Intergrase catalytic core"/>
    <property type="match status" value="1"/>
</dbReference>
<evidence type="ECO:0000256" key="1">
    <source>
        <dbReference type="ARBA" id="ARBA00023172"/>
    </source>
</evidence>
<reference evidence="3" key="1">
    <citation type="journal article" date="2005" name="Proc. Natl. Acad. Sci. U.S.A.">
        <title>The psychrophilic lifestyle as revealed by the genome sequence of Colwellia psychrerythraea 34H through genomic and proteomic analyses.</title>
        <authorList>
            <person name="Methe B.A."/>
            <person name="Nelson K.E."/>
            <person name="Deming J.W."/>
            <person name="Momen B."/>
            <person name="Melamud E."/>
            <person name="Zhang X."/>
            <person name="Moult J."/>
            <person name="Madupu R."/>
            <person name="Nelson W.C."/>
            <person name="Dodson R.J."/>
            <person name="Brinkac L.M."/>
            <person name="Daugherty S.C."/>
            <person name="Durkin A.S."/>
            <person name="DeBoy R.T."/>
            <person name="Kolonay J.F."/>
            <person name="Sullivan S.A."/>
            <person name="Zhou L."/>
            <person name="Davidsen T.M."/>
            <person name="Wu M."/>
            <person name="Huston A.L."/>
            <person name="Lewis M."/>
            <person name="Weaver B."/>
            <person name="Weidman J.F."/>
            <person name="Khouri H."/>
            <person name="Utterback T.R."/>
            <person name="Feldblyum T.V."/>
            <person name="Fraser C.M."/>
        </authorList>
    </citation>
    <scope>NUCLEOTIDE SEQUENCE [LARGE SCALE GENOMIC DNA]</scope>
    <source>
        <strain evidence="3">34H</strain>
    </source>
</reference>
<dbReference type="STRING" id="167879.CPS_0184"/>
<name>Q48AG1_COLP3</name>
<dbReference type="Proteomes" id="UP000000547">
    <property type="component" value="Chromosome"/>
</dbReference>
<evidence type="ECO:0000259" key="2">
    <source>
        <dbReference type="PROSITE" id="PS51898"/>
    </source>
</evidence>
<dbReference type="EMBL" id="CP000083">
    <property type="protein sequence ID" value="AAZ24058.1"/>
    <property type="molecule type" value="Genomic_DNA"/>
</dbReference>
<dbReference type="GO" id="GO:0015074">
    <property type="term" value="P:DNA integration"/>
    <property type="evidence" value="ECO:0007669"/>
    <property type="project" value="InterPro"/>
</dbReference>
<dbReference type="KEGG" id="cps:CPS_0184"/>
<dbReference type="RefSeq" id="WP_011041059.1">
    <property type="nucleotide sequence ID" value="NC_003910.7"/>
</dbReference>
<protein>
    <submittedName>
        <fullName evidence="3">Site-specific recombinase, phage integrase family</fullName>
    </submittedName>
</protein>
<dbReference type="AlphaFoldDB" id="Q48AG1"/>
<dbReference type="InterPro" id="IPR002104">
    <property type="entry name" value="Integrase_catalytic"/>
</dbReference>
<accession>Q48AG1</accession>
<keyword evidence="1" id="KW-0233">DNA recombination</keyword>
<evidence type="ECO:0000313" key="3">
    <source>
        <dbReference type="EMBL" id="AAZ24058.1"/>
    </source>
</evidence>
<feature type="domain" description="Tyr recombinase" evidence="2">
    <location>
        <begin position="185"/>
        <end position="471"/>
    </location>
</feature>
<organism evidence="3 4">
    <name type="scientific">Colwellia psychrerythraea (strain 34H / ATCC BAA-681)</name>
    <name type="common">Vibrio psychroerythus</name>
    <dbReference type="NCBI Taxonomy" id="167879"/>
    <lineage>
        <taxon>Bacteria</taxon>
        <taxon>Pseudomonadati</taxon>
        <taxon>Pseudomonadota</taxon>
        <taxon>Gammaproteobacteria</taxon>
        <taxon>Alteromonadales</taxon>
        <taxon>Colwelliaceae</taxon>
        <taxon>Colwellia</taxon>
    </lineage>
</organism>
<gene>
    <name evidence="3" type="ordered locus">CPS_0184</name>
</gene>